<keyword evidence="7" id="KW-1185">Reference proteome</keyword>
<dbReference type="InterPro" id="IPR050301">
    <property type="entry name" value="NTE"/>
</dbReference>
<organism evidence="6 7">
    <name type="scientific">Polaribacter pacificus</name>
    <dbReference type="NCBI Taxonomy" id="1775173"/>
    <lineage>
        <taxon>Bacteria</taxon>
        <taxon>Pseudomonadati</taxon>
        <taxon>Bacteroidota</taxon>
        <taxon>Flavobacteriia</taxon>
        <taxon>Flavobacteriales</taxon>
        <taxon>Flavobacteriaceae</taxon>
    </lineage>
</organism>
<dbReference type="GO" id="GO:0016042">
    <property type="term" value="P:lipid catabolic process"/>
    <property type="evidence" value="ECO:0007669"/>
    <property type="project" value="UniProtKB-UniRule"/>
</dbReference>
<gene>
    <name evidence="6" type="ORF">GCM10011416_09300</name>
</gene>
<protein>
    <submittedName>
        <fullName evidence="6">Patatin</fullName>
    </submittedName>
</protein>
<dbReference type="CDD" id="cd07205">
    <property type="entry name" value="Pat_PNPLA6_PNPLA7_NTE1_like"/>
    <property type="match status" value="1"/>
</dbReference>
<evidence type="ECO:0000313" key="7">
    <source>
        <dbReference type="Proteomes" id="UP000633278"/>
    </source>
</evidence>
<comment type="caution">
    <text evidence="6">The sequence shown here is derived from an EMBL/GenBank/DDBJ whole genome shotgun (WGS) entry which is preliminary data.</text>
</comment>
<dbReference type="Gene3D" id="3.40.1090.10">
    <property type="entry name" value="Cytosolic phospholipase A2 catalytic domain"/>
    <property type="match status" value="2"/>
</dbReference>
<dbReference type="SUPFAM" id="SSF52151">
    <property type="entry name" value="FabD/lysophospholipase-like"/>
    <property type="match status" value="1"/>
</dbReference>
<feature type="active site" description="Nucleophile" evidence="4">
    <location>
        <position position="60"/>
    </location>
</feature>
<dbReference type="Pfam" id="PF01734">
    <property type="entry name" value="Patatin"/>
    <property type="match status" value="1"/>
</dbReference>
<feature type="short sequence motif" description="GXSXG" evidence="4">
    <location>
        <begin position="58"/>
        <end position="62"/>
    </location>
</feature>
<keyword evidence="2 4" id="KW-0442">Lipid degradation</keyword>
<dbReference type="InterPro" id="IPR043864">
    <property type="entry name" value="Omp85-like_dom"/>
</dbReference>
<accession>A0A917HW75</accession>
<dbReference type="AlphaFoldDB" id="A0A917HW75"/>
<proteinExistence type="predicted"/>
<sequence length="727" mass="81824">MIKKCILFFLIGTLSVFSQERQPKVGLVLSGGGAKGFAHIGVLKAIEKAGIQIDYIGGTSMGAIIGGLYSAGYSASQIEKIILDTDFYALLQDKNPRRTKTLFEKQHGEKHAVVLPVNKGKIGLPKGVSKGQNVLNFLSYLLSPVDSITDFSKLPIPFFCIATDVETGEEVVINKGSLALALRASGSFPTLLNPVEIDGKLLIDGGVSNNFPVDILKSKGVDIIIGVDVQGKLYNKEDINSVLDVLNQVTSYQMYKKSSEQSKEVDVYVRPQVTDYSVVSFEDSKSILEQGRLAADLHSKTFDSIAALQKVRKPIPQIKTKRVKFLLDKIEISGNENYTRAFVLGAMKISEGDSITAKAISDKINYLSSTNNFQRIDFNLQNTDRGKKLELKVKESTQKANIKLGIHYDLLYESAVLVNYTHKNLLVKNDELTLDFIIGDSPRFNLDFFVDNGFYYSYGFSSRYNSFNTNIAIDDPLLNSMNVQFTDFTSNAYMQTTFDRKFAIGIGLEYKKLKYSSKNVTGANNQPIIFDNSHYFNAISYLNLDTYDDKNFPTKGFYLDAKYTWYFWSSDYLNNFVQFSQIKGKLGFVKSLSPKFSFEYVSDAGFTLGKVASEVFDFSLGGYNQNFINNFTPLYGYDIKSLSDQAFVKSTFNFRYQLLKNHYVSFLANYARVASSVFKNGDFFQDTKSGYAVGYSLKTFLGPIDLKYSWSPDTKNHYWYFNLGFWF</sequence>
<dbReference type="PROSITE" id="PS51635">
    <property type="entry name" value="PNPLA"/>
    <property type="match status" value="1"/>
</dbReference>
<keyword evidence="3 4" id="KW-0443">Lipid metabolism</keyword>
<dbReference type="PANTHER" id="PTHR14226:SF29">
    <property type="entry name" value="NEUROPATHY TARGET ESTERASE SWS"/>
    <property type="match status" value="1"/>
</dbReference>
<dbReference type="InterPro" id="IPR002641">
    <property type="entry name" value="PNPLA_dom"/>
</dbReference>
<evidence type="ECO:0000256" key="4">
    <source>
        <dbReference type="PROSITE-ProRule" id="PRU01161"/>
    </source>
</evidence>
<reference evidence="6" key="1">
    <citation type="journal article" date="2014" name="Int. J. Syst. Evol. Microbiol.">
        <title>Complete genome sequence of Corynebacterium casei LMG S-19264T (=DSM 44701T), isolated from a smear-ripened cheese.</title>
        <authorList>
            <consortium name="US DOE Joint Genome Institute (JGI-PGF)"/>
            <person name="Walter F."/>
            <person name="Albersmeier A."/>
            <person name="Kalinowski J."/>
            <person name="Ruckert C."/>
        </authorList>
    </citation>
    <scope>NUCLEOTIDE SEQUENCE</scope>
    <source>
        <strain evidence="6">CGMCC 1.15763</strain>
    </source>
</reference>
<feature type="short sequence motif" description="GXGXXG" evidence="4">
    <location>
        <begin position="31"/>
        <end position="36"/>
    </location>
</feature>
<keyword evidence="1 4" id="KW-0378">Hydrolase</keyword>
<feature type="domain" description="PNPLA" evidence="5">
    <location>
        <begin position="27"/>
        <end position="217"/>
    </location>
</feature>
<feature type="short sequence motif" description="DGA/G" evidence="4">
    <location>
        <begin position="204"/>
        <end position="206"/>
    </location>
</feature>
<feature type="active site" description="Proton acceptor" evidence="4">
    <location>
        <position position="204"/>
    </location>
</feature>
<evidence type="ECO:0000313" key="6">
    <source>
        <dbReference type="EMBL" id="GGG94145.1"/>
    </source>
</evidence>
<evidence type="ECO:0000256" key="1">
    <source>
        <dbReference type="ARBA" id="ARBA00022801"/>
    </source>
</evidence>
<dbReference type="EMBL" id="BMJW01000001">
    <property type="protein sequence ID" value="GGG94145.1"/>
    <property type="molecule type" value="Genomic_DNA"/>
</dbReference>
<evidence type="ECO:0000259" key="5">
    <source>
        <dbReference type="PROSITE" id="PS51635"/>
    </source>
</evidence>
<dbReference type="GO" id="GO:0016787">
    <property type="term" value="F:hydrolase activity"/>
    <property type="evidence" value="ECO:0007669"/>
    <property type="project" value="UniProtKB-UniRule"/>
</dbReference>
<evidence type="ECO:0000256" key="2">
    <source>
        <dbReference type="ARBA" id="ARBA00022963"/>
    </source>
</evidence>
<dbReference type="RefSeq" id="WP_188598103.1">
    <property type="nucleotide sequence ID" value="NZ_BMJW01000001.1"/>
</dbReference>
<dbReference type="Gene3D" id="3.10.20.310">
    <property type="entry name" value="membrane protein fhac"/>
    <property type="match status" value="1"/>
</dbReference>
<evidence type="ECO:0000256" key="3">
    <source>
        <dbReference type="ARBA" id="ARBA00023098"/>
    </source>
</evidence>
<dbReference type="Proteomes" id="UP000633278">
    <property type="component" value="Unassembled WGS sequence"/>
</dbReference>
<dbReference type="PANTHER" id="PTHR14226">
    <property type="entry name" value="NEUROPATHY TARGET ESTERASE/SWISS CHEESE D.MELANOGASTER"/>
    <property type="match status" value="1"/>
</dbReference>
<dbReference type="Pfam" id="PF19143">
    <property type="entry name" value="Omp85_2"/>
    <property type="match status" value="1"/>
</dbReference>
<dbReference type="InterPro" id="IPR016035">
    <property type="entry name" value="Acyl_Trfase/lysoPLipase"/>
</dbReference>
<name>A0A917HW75_9FLAO</name>
<reference evidence="6" key="2">
    <citation type="submission" date="2020-09" db="EMBL/GenBank/DDBJ databases">
        <authorList>
            <person name="Sun Q."/>
            <person name="Zhou Y."/>
        </authorList>
    </citation>
    <scope>NUCLEOTIDE SEQUENCE</scope>
    <source>
        <strain evidence="6">CGMCC 1.15763</strain>
    </source>
</reference>